<reference evidence="1 2" key="1">
    <citation type="submission" date="2019-06" db="EMBL/GenBank/DDBJ databases">
        <title>A novel species of marine bacteria.</title>
        <authorList>
            <person name="Wang Y."/>
        </authorList>
    </citation>
    <scope>NUCLEOTIDE SEQUENCE [LARGE SCALE GENOMIC DNA]</scope>
    <source>
        <strain evidence="1 2">MA1-10</strain>
    </source>
</reference>
<dbReference type="InterPro" id="IPR037883">
    <property type="entry name" value="Knr4/Smi1-like_sf"/>
</dbReference>
<evidence type="ECO:0000313" key="2">
    <source>
        <dbReference type="Proteomes" id="UP000315816"/>
    </source>
</evidence>
<evidence type="ECO:0008006" key="3">
    <source>
        <dbReference type="Google" id="ProtNLM"/>
    </source>
</evidence>
<organism evidence="1 2">
    <name type="scientific">Aliiroseovarius halocynthiae</name>
    <dbReference type="NCBI Taxonomy" id="985055"/>
    <lineage>
        <taxon>Bacteria</taxon>
        <taxon>Pseudomonadati</taxon>
        <taxon>Pseudomonadota</taxon>
        <taxon>Alphaproteobacteria</taxon>
        <taxon>Rhodobacterales</taxon>
        <taxon>Paracoccaceae</taxon>
        <taxon>Aliiroseovarius</taxon>
    </lineage>
</organism>
<gene>
    <name evidence="1" type="ORF">FIL88_00970</name>
</gene>
<proteinExistence type="predicted"/>
<comment type="caution">
    <text evidence="1">The sequence shown here is derived from an EMBL/GenBank/DDBJ whole genome shotgun (WGS) entry which is preliminary data.</text>
</comment>
<keyword evidence="2" id="KW-1185">Reference proteome</keyword>
<dbReference type="AlphaFoldDB" id="A0A545SYD1"/>
<evidence type="ECO:0000313" key="1">
    <source>
        <dbReference type="EMBL" id="TQV69975.1"/>
    </source>
</evidence>
<dbReference type="EMBL" id="VICH01000002">
    <property type="protein sequence ID" value="TQV69975.1"/>
    <property type="molecule type" value="Genomic_DNA"/>
</dbReference>
<accession>A0A545SYD1</accession>
<sequence>MLTAFKSISPKPLEGIEFPQEYLRLKRLGFSDLEPWYFLDGEELNHALTGLRQRYPDRTLTPFARRQDNDDTACWDGRDNKTVYIIHDFASVGYEERETYDGFYSWLRAAIEDLIEFDS</sequence>
<name>A0A545SYD1_9RHOB</name>
<dbReference type="SUPFAM" id="SSF160631">
    <property type="entry name" value="SMI1/KNR4-like"/>
    <property type="match status" value="1"/>
</dbReference>
<dbReference type="Proteomes" id="UP000315816">
    <property type="component" value="Unassembled WGS sequence"/>
</dbReference>
<protein>
    <recommendedName>
        <fullName evidence="3">SMI1/KNR4 family protein</fullName>
    </recommendedName>
</protein>
<dbReference type="OrthoDB" id="6058590at2"/>